<accession>B2A065</accession>
<dbReference type="EMBL" id="CP001032">
    <property type="protein sequence ID" value="ACB77401.1"/>
    <property type="molecule type" value="Genomic_DNA"/>
</dbReference>
<dbReference type="Proteomes" id="UP000007013">
    <property type="component" value="Chromosome"/>
</dbReference>
<organism evidence="1 2">
    <name type="scientific">Opitutus terrae (strain DSM 11246 / JCM 15787 / PB90-1)</name>
    <dbReference type="NCBI Taxonomy" id="452637"/>
    <lineage>
        <taxon>Bacteria</taxon>
        <taxon>Pseudomonadati</taxon>
        <taxon>Verrucomicrobiota</taxon>
        <taxon>Opitutia</taxon>
        <taxon>Opitutales</taxon>
        <taxon>Opitutaceae</taxon>
        <taxon>Opitutus</taxon>
    </lineage>
</organism>
<gene>
    <name evidence="1" type="ordered locus">Oter_4127</name>
</gene>
<name>B2A065_OPITP</name>
<protein>
    <submittedName>
        <fullName evidence="1">Uncharacterized protein</fullName>
    </submittedName>
</protein>
<reference evidence="1 2" key="1">
    <citation type="journal article" date="2011" name="J. Bacteriol.">
        <title>Genome sequence of the verrucomicrobium Opitutus terrae PB90-1, an abundant inhabitant of rice paddy soil ecosystems.</title>
        <authorList>
            <person name="van Passel M.W."/>
            <person name="Kant R."/>
            <person name="Palva A."/>
            <person name="Copeland A."/>
            <person name="Lucas S."/>
            <person name="Lapidus A."/>
            <person name="Glavina del Rio T."/>
            <person name="Pitluck S."/>
            <person name="Goltsman E."/>
            <person name="Clum A."/>
            <person name="Sun H."/>
            <person name="Schmutz J."/>
            <person name="Larimer F.W."/>
            <person name="Land M.L."/>
            <person name="Hauser L."/>
            <person name="Kyrpides N."/>
            <person name="Mikhailova N."/>
            <person name="Richardson P.P."/>
            <person name="Janssen P.H."/>
            <person name="de Vos W.M."/>
            <person name="Smidt H."/>
        </authorList>
    </citation>
    <scope>NUCLEOTIDE SEQUENCE [LARGE SCALE GENOMIC DNA]</scope>
    <source>
        <strain evidence="2">DSM 11246 / JCM 15787 / PB90-1</strain>
    </source>
</reference>
<evidence type="ECO:0000313" key="2">
    <source>
        <dbReference type="Proteomes" id="UP000007013"/>
    </source>
</evidence>
<keyword evidence="2" id="KW-1185">Reference proteome</keyword>
<dbReference type="RefSeq" id="WP_012376929.1">
    <property type="nucleotide sequence ID" value="NC_010571.1"/>
</dbReference>
<sequence length="129" mass="14291">MKSIFLFQDAPNNDPLSATFRNYINLAYSVAVADDVPSSSLDDTEVLPGYRASLAEACHLAKREVDADPLNKGKMFYHVFLVESELIDVFGAAPAACQLVSLAVRGYMFDFAVGFRTFYGMPIEHDTRN</sequence>
<proteinExistence type="predicted"/>
<evidence type="ECO:0000313" key="1">
    <source>
        <dbReference type="EMBL" id="ACB77401.1"/>
    </source>
</evidence>
<dbReference type="HOGENOM" id="CLU_1946610_0_0_0"/>
<dbReference type="KEGG" id="ote:Oter_4127"/>
<dbReference type="AlphaFoldDB" id="B2A065"/>